<dbReference type="Proteomes" id="UP000003419">
    <property type="component" value="Unassembled WGS sequence"/>
</dbReference>
<dbReference type="AlphaFoldDB" id="A0A8D9RXN8"/>
<evidence type="ECO:0000313" key="2">
    <source>
        <dbReference type="Proteomes" id="UP000003419"/>
    </source>
</evidence>
<sequence length="99" mass="11357">MKKQFNIDEVENSLAQMYQIQGLLGALDNILNYILDRTNGENYSSIKQSEINLIAYELFRDKNAINSLIITIQQQNDQALKKLSEQIDLYSKSGEEQNA</sequence>
<accession>A0A8D9RXN8</accession>
<evidence type="ECO:0000313" key="1">
    <source>
        <dbReference type="EMBL" id="EEI65109.1"/>
    </source>
</evidence>
<protein>
    <submittedName>
        <fullName evidence="1">Uncharacterized protein</fullName>
    </submittedName>
</protein>
<name>A0A8D9RXN8_LIMRT</name>
<dbReference type="RefSeq" id="WP_003671172.1">
    <property type="nucleotide sequence ID" value="NZ_GG693670.1"/>
</dbReference>
<proteinExistence type="predicted"/>
<organism evidence="1 2">
    <name type="scientific">Limosilactobacillus reuteri CF48-3A</name>
    <dbReference type="NCBI Taxonomy" id="525341"/>
    <lineage>
        <taxon>Bacteria</taxon>
        <taxon>Bacillati</taxon>
        <taxon>Bacillota</taxon>
        <taxon>Bacilli</taxon>
        <taxon>Lactobacillales</taxon>
        <taxon>Lactobacillaceae</taxon>
        <taxon>Limosilactobacillus</taxon>
    </lineage>
</organism>
<comment type="caution">
    <text evidence="1">The sequence shown here is derived from an EMBL/GenBank/DDBJ whole genome shotgun (WGS) entry which is preliminary data.</text>
</comment>
<gene>
    <name evidence="1" type="ORF">HMPREF0534_1563</name>
</gene>
<reference evidence="1 2" key="1">
    <citation type="submission" date="2009-01" db="EMBL/GenBank/DDBJ databases">
        <authorList>
            <person name="Qin X."/>
            <person name="Bachman B."/>
            <person name="Battles P."/>
            <person name="Bell A."/>
            <person name="Bess C."/>
            <person name="Bickham C."/>
            <person name="Chaboub L."/>
            <person name="Chen D."/>
            <person name="Coyle M."/>
            <person name="Deiros D.R."/>
            <person name="Dinh H."/>
            <person name="Forbes L."/>
            <person name="Fowler G."/>
            <person name="Francisco L."/>
            <person name="Fu Q."/>
            <person name="Gubbala S."/>
            <person name="Hale W."/>
            <person name="Han Y."/>
            <person name="Hemphill L."/>
            <person name="Highlander S.K."/>
            <person name="Hirani K."/>
            <person name="Hogues M."/>
            <person name="Jackson L."/>
            <person name="Jakkamsetti A."/>
            <person name="Javaid M."/>
            <person name="Jiang H."/>
            <person name="Korchina V."/>
            <person name="Kovar C."/>
            <person name="Lara F."/>
            <person name="Lee S."/>
            <person name="Mata R."/>
            <person name="Mathew T."/>
            <person name="Moen C."/>
            <person name="Morales K."/>
            <person name="Munidasa M."/>
            <person name="Nazareth L."/>
            <person name="Ngo R."/>
            <person name="Nguyen L."/>
            <person name="Okwuonu G."/>
            <person name="Ongeri F."/>
            <person name="Patil S."/>
            <person name="Petrosino J."/>
            <person name="Pham C."/>
            <person name="Pham P."/>
            <person name="Pu L.-L."/>
            <person name="Puazo M."/>
            <person name="Raj R."/>
            <person name="Reid J."/>
            <person name="Rouhana J."/>
            <person name="Saada N."/>
            <person name="Shang Y."/>
            <person name="Simmons D."/>
            <person name="Thornton R."/>
            <person name="Warren J."/>
            <person name="Weissenberger G."/>
            <person name="Zhang J."/>
            <person name="Zhang L."/>
            <person name="Zhou C."/>
            <person name="Zhu D."/>
            <person name="Muzny D."/>
            <person name="Worley K."/>
            <person name="Gibbs R."/>
        </authorList>
    </citation>
    <scope>NUCLEOTIDE SEQUENCE [LARGE SCALE GENOMIC DNA]</scope>
    <source>
        <strain evidence="1 2">CF48-3A</strain>
    </source>
</reference>
<dbReference type="EMBL" id="ACHG01000162">
    <property type="protein sequence ID" value="EEI65109.1"/>
    <property type="molecule type" value="Genomic_DNA"/>
</dbReference>